<protein>
    <submittedName>
        <fullName evidence="1">Endospore coat-associated protein</fullName>
    </submittedName>
</protein>
<dbReference type="STRING" id="1462996.AWM70_03360"/>
<organism evidence="1 2">
    <name type="scientific">Paenibacillus yonginensis</name>
    <dbReference type="NCBI Taxonomy" id="1462996"/>
    <lineage>
        <taxon>Bacteria</taxon>
        <taxon>Bacillati</taxon>
        <taxon>Bacillota</taxon>
        <taxon>Bacilli</taxon>
        <taxon>Bacillales</taxon>
        <taxon>Paenibacillaceae</taxon>
        <taxon>Paenibacillus</taxon>
    </lineage>
</organism>
<dbReference type="InterPro" id="IPR026838">
    <property type="entry name" value="YheC/D"/>
</dbReference>
<evidence type="ECO:0000313" key="1">
    <source>
        <dbReference type="EMBL" id="ANS73728.1"/>
    </source>
</evidence>
<dbReference type="SUPFAM" id="SSF56059">
    <property type="entry name" value="Glutathione synthetase ATP-binding domain-like"/>
    <property type="match status" value="1"/>
</dbReference>
<evidence type="ECO:0000313" key="2">
    <source>
        <dbReference type="Proteomes" id="UP000092573"/>
    </source>
</evidence>
<keyword evidence="2" id="KW-1185">Reference proteome</keyword>
<sequence>MPQPVLGILTLYLNDRKQLEERKIYERMTQEGHRIGLKVIVFTPSDVNAEKNMIQAMVFDPVQGKWSRSWRPFPDMIFDRCRIQRSKRFEQLRVFRRRYGHLHFLNKPLRDKWTIYQVLSRRPEFKNYLPDTAYFGSLSDVYAMLKRNNRIYIKPIQGTGGRGILCVEKLGSQMYRIQGRNRQRAIVPPQKLHLSRMGPYLLNWKKGTSFLVQEGIDIMLPNGRVHDYRMLVQKNGSGVWSVTGCAGRIGPARSVTSNLHGGGHAAEMNTLLRKWIHAEQKVFEVRAEAEKVGLGIASYLDGFYGPLCELALDLAIDRSGRIYVLEVNPKPAREVFARSGDKEAYRNAILKPLEYALWSYRQKAKKTDPSD</sequence>
<dbReference type="OrthoDB" id="7869153at2"/>
<dbReference type="KEGG" id="pyg:AWM70_03360"/>
<dbReference type="AlphaFoldDB" id="A0A1B1MX36"/>
<name>A0A1B1MX36_9BACL</name>
<dbReference type="Pfam" id="PF14398">
    <property type="entry name" value="ATPgrasp_YheCD"/>
    <property type="match status" value="1"/>
</dbReference>
<accession>A0A1B1MX36</accession>
<gene>
    <name evidence="1" type="ORF">AWM70_03360</name>
</gene>
<dbReference type="Gene3D" id="3.30.470.20">
    <property type="entry name" value="ATP-grasp fold, B domain"/>
    <property type="match status" value="1"/>
</dbReference>
<dbReference type="EMBL" id="CP014167">
    <property type="protein sequence ID" value="ANS73728.1"/>
    <property type="molecule type" value="Genomic_DNA"/>
</dbReference>
<dbReference type="Proteomes" id="UP000092573">
    <property type="component" value="Chromosome"/>
</dbReference>
<reference evidence="1 2" key="1">
    <citation type="submission" date="2016-01" db="EMBL/GenBank/DDBJ databases">
        <title>Complete Genome Sequence of Paenibacillus yonginensis DCY84, a novel Plant Growth-Promoting Bacteria with Elicitation of Induced Systemic Resistance.</title>
        <authorList>
            <person name="Kim Y.J."/>
            <person name="Yang D.C."/>
            <person name="Sukweenadhi J."/>
        </authorList>
    </citation>
    <scope>NUCLEOTIDE SEQUENCE [LARGE SCALE GENOMIC DNA]</scope>
    <source>
        <strain evidence="1 2">DCY84</strain>
    </source>
</reference>
<proteinExistence type="predicted"/>